<sequence length="285" mass="30273">MNGPPERRPPLATSVSAPCIFSRPMDPAPAPLVYINGWHGIGKETVAECLTLLLGRDKSLLIDVRSVGCEAATTTTNSCCGSNGASHNPNNNHQHQHQRTHRHDPNRQYDHRPLLTPEHPRYFSFDADPDDQDPDVEDPDDPNLDTPDTITTTNTTPTTAINTNPASNPSTTTTSRSASFSSASTNITAATTTTASSISSSASSTTPSPLLPLLNLTALLSHPPNRSRIAILPACAPDTPAGRAAVRTFEAAAPARAGCSSRSRWRASPSSTPRVEEGRARGSRS</sequence>
<feature type="compositionally biased region" description="Basic and acidic residues" evidence="1">
    <location>
        <begin position="274"/>
        <end position="285"/>
    </location>
</feature>
<dbReference type="Proteomes" id="UP001197093">
    <property type="component" value="Unassembled WGS sequence"/>
</dbReference>
<evidence type="ECO:0000313" key="3">
    <source>
        <dbReference type="Proteomes" id="UP001197093"/>
    </source>
</evidence>
<dbReference type="EMBL" id="JAHCVI010000001">
    <property type="protein sequence ID" value="KAG7293419.1"/>
    <property type="molecule type" value="Genomic_DNA"/>
</dbReference>
<organism evidence="2 3">
    <name type="scientific">Staphylotrichum longicolle</name>
    <dbReference type="NCBI Taxonomy" id="669026"/>
    <lineage>
        <taxon>Eukaryota</taxon>
        <taxon>Fungi</taxon>
        <taxon>Dikarya</taxon>
        <taxon>Ascomycota</taxon>
        <taxon>Pezizomycotina</taxon>
        <taxon>Sordariomycetes</taxon>
        <taxon>Sordariomycetidae</taxon>
        <taxon>Sordariales</taxon>
        <taxon>Chaetomiaceae</taxon>
        <taxon>Staphylotrichum</taxon>
    </lineage>
</organism>
<feature type="region of interest" description="Disordered" evidence="1">
    <location>
        <begin position="253"/>
        <end position="285"/>
    </location>
</feature>
<evidence type="ECO:0000256" key="1">
    <source>
        <dbReference type="SAM" id="MobiDB-lite"/>
    </source>
</evidence>
<protein>
    <submittedName>
        <fullName evidence="2">Uncharacterized protein</fullName>
    </submittedName>
</protein>
<feature type="compositionally biased region" description="Low complexity" evidence="1">
    <location>
        <begin position="260"/>
        <end position="273"/>
    </location>
</feature>
<name>A0AAD4HZK2_9PEZI</name>
<gene>
    <name evidence="2" type="ORF">NEMBOFW57_003469</name>
</gene>
<proteinExistence type="predicted"/>
<comment type="caution">
    <text evidence="2">The sequence shown here is derived from an EMBL/GenBank/DDBJ whole genome shotgun (WGS) entry which is preliminary data.</text>
</comment>
<reference evidence="2" key="1">
    <citation type="submission" date="2023-02" db="EMBL/GenBank/DDBJ databases">
        <authorList>
            <person name="Palmer J.M."/>
        </authorList>
    </citation>
    <scope>NUCLEOTIDE SEQUENCE</scope>
    <source>
        <strain evidence="2">FW57</strain>
    </source>
</reference>
<feature type="compositionally biased region" description="Low complexity" evidence="1">
    <location>
        <begin position="144"/>
        <end position="183"/>
    </location>
</feature>
<evidence type="ECO:0000313" key="2">
    <source>
        <dbReference type="EMBL" id="KAG7293419.1"/>
    </source>
</evidence>
<keyword evidence="3" id="KW-1185">Reference proteome</keyword>
<dbReference type="AlphaFoldDB" id="A0AAD4HZK2"/>
<feature type="compositionally biased region" description="Polar residues" evidence="1">
    <location>
        <begin position="75"/>
        <end position="86"/>
    </location>
</feature>
<accession>A0AAD4HZK2</accession>
<feature type="compositionally biased region" description="Acidic residues" evidence="1">
    <location>
        <begin position="127"/>
        <end position="143"/>
    </location>
</feature>
<feature type="compositionally biased region" description="Basic and acidic residues" evidence="1">
    <location>
        <begin position="103"/>
        <end position="121"/>
    </location>
</feature>
<feature type="region of interest" description="Disordered" evidence="1">
    <location>
        <begin position="75"/>
        <end position="183"/>
    </location>
</feature>